<feature type="compositionally biased region" description="Basic residues" evidence="1">
    <location>
        <begin position="78"/>
        <end position="88"/>
    </location>
</feature>
<sequence>MRQKEVRRLGRGADCSRRPFLRCGVGALPAVLGSAGAPLGVRRIGHGRWHLERPRSAALGTKQAHGERSDETKAERRARPKRSHRRAASRTVAAGVGGGEEKKRAQSLGRRKDWIR</sequence>
<feature type="region of interest" description="Disordered" evidence="1">
    <location>
        <begin position="51"/>
        <end position="116"/>
    </location>
</feature>
<feature type="compositionally biased region" description="Basic and acidic residues" evidence="1">
    <location>
        <begin position="99"/>
        <end position="116"/>
    </location>
</feature>
<feature type="compositionally biased region" description="Basic and acidic residues" evidence="1">
    <location>
        <begin position="64"/>
        <end position="77"/>
    </location>
</feature>
<gene>
    <name evidence="2" type="ORF">PAHAL_9G364100</name>
</gene>
<evidence type="ECO:0000256" key="1">
    <source>
        <dbReference type="SAM" id="MobiDB-lite"/>
    </source>
</evidence>
<dbReference type="AlphaFoldDB" id="A0A2S3IN66"/>
<dbReference type="Gramene" id="PAN48156">
    <property type="protein sequence ID" value="PAN48156"/>
    <property type="gene ID" value="PAHAL_9G364100"/>
</dbReference>
<evidence type="ECO:0000313" key="2">
    <source>
        <dbReference type="EMBL" id="PAN48156.1"/>
    </source>
</evidence>
<dbReference type="EMBL" id="CM008054">
    <property type="protein sequence ID" value="PAN48156.1"/>
    <property type="molecule type" value="Genomic_DNA"/>
</dbReference>
<name>A0A2S3IN66_9POAL</name>
<accession>A0A2S3IN66</accession>
<proteinExistence type="predicted"/>
<protein>
    <submittedName>
        <fullName evidence="2">Uncharacterized protein</fullName>
    </submittedName>
</protein>
<reference evidence="2" key="1">
    <citation type="submission" date="2018-04" db="EMBL/GenBank/DDBJ databases">
        <title>WGS assembly of Panicum hallii.</title>
        <authorList>
            <person name="Lovell J."/>
            <person name="Jenkins J."/>
            <person name="Lowry D."/>
            <person name="Mamidi S."/>
            <person name="Sreedasyam A."/>
            <person name="Weng X."/>
            <person name="Barry K."/>
            <person name="Bonette J."/>
            <person name="Campitelli B."/>
            <person name="Daum C."/>
            <person name="Gordon S."/>
            <person name="Gould B."/>
            <person name="Lipzen A."/>
            <person name="Macqueen A."/>
            <person name="Palacio-Mejia J."/>
            <person name="Plott C."/>
            <person name="Shakirov E."/>
            <person name="Shu S."/>
            <person name="Yoshinaga Y."/>
            <person name="Zane M."/>
            <person name="Rokhsar D."/>
            <person name="Grimwood J."/>
            <person name="Schmutz J."/>
            <person name="Juenger T."/>
        </authorList>
    </citation>
    <scope>NUCLEOTIDE SEQUENCE [LARGE SCALE GENOMIC DNA]</scope>
    <source>
        <strain evidence="2">FIL2</strain>
    </source>
</reference>
<dbReference type="Proteomes" id="UP000243499">
    <property type="component" value="Chromosome 9"/>
</dbReference>
<organism evidence="2">
    <name type="scientific">Panicum hallii</name>
    <dbReference type="NCBI Taxonomy" id="206008"/>
    <lineage>
        <taxon>Eukaryota</taxon>
        <taxon>Viridiplantae</taxon>
        <taxon>Streptophyta</taxon>
        <taxon>Embryophyta</taxon>
        <taxon>Tracheophyta</taxon>
        <taxon>Spermatophyta</taxon>
        <taxon>Magnoliopsida</taxon>
        <taxon>Liliopsida</taxon>
        <taxon>Poales</taxon>
        <taxon>Poaceae</taxon>
        <taxon>PACMAD clade</taxon>
        <taxon>Panicoideae</taxon>
        <taxon>Panicodae</taxon>
        <taxon>Paniceae</taxon>
        <taxon>Panicinae</taxon>
        <taxon>Panicum</taxon>
        <taxon>Panicum sect. Panicum</taxon>
    </lineage>
</organism>